<dbReference type="AlphaFoldDB" id="A0A0N7KCQ0"/>
<dbReference type="PaxDb" id="39947-A0A0N7KCQ0"/>
<reference evidence="3 4" key="2">
    <citation type="journal article" date="2013" name="Plant Cell Physiol.">
        <title>Rice Annotation Project Database (RAP-DB): an integrative and interactive database for rice genomics.</title>
        <authorList>
            <person name="Sakai H."/>
            <person name="Lee S.S."/>
            <person name="Tanaka T."/>
            <person name="Numa H."/>
            <person name="Kim J."/>
            <person name="Kawahara Y."/>
            <person name="Wakimoto H."/>
            <person name="Yang C.C."/>
            <person name="Iwamoto M."/>
            <person name="Abe T."/>
            <person name="Yamada Y."/>
            <person name="Muto A."/>
            <person name="Inokuchi H."/>
            <person name="Ikemura T."/>
            <person name="Matsumoto T."/>
            <person name="Sasaki T."/>
            <person name="Itoh T."/>
        </authorList>
    </citation>
    <scope>NUCLEOTIDE SEQUENCE [LARGE SCALE GENOMIC DNA]</scope>
    <source>
        <strain evidence="4">cv. Nipponbare</strain>
    </source>
</reference>
<name>A0A0N7KCQ0_ORYSJ</name>
<evidence type="ECO:0000256" key="2">
    <source>
        <dbReference type="SAM" id="Phobius"/>
    </source>
</evidence>
<keyword evidence="4" id="KW-1185">Reference proteome</keyword>
<organism evidence="3 4">
    <name type="scientific">Oryza sativa subsp. japonica</name>
    <name type="common">Rice</name>
    <dbReference type="NCBI Taxonomy" id="39947"/>
    <lineage>
        <taxon>Eukaryota</taxon>
        <taxon>Viridiplantae</taxon>
        <taxon>Streptophyta</taxon>
        <taxon>Embryophyta</taxon>
        <taxon>Tracheophyta</taxon>
        <taxon>Spermatophyta</taxon>
        <taxon>Magnoliopsida</taxon>
        <taxon>Liliopsida</taxon>
        <taxon>Poales</taxon>
        <taxon>Poaceae</taxon>
        <taxon>BOP clade</taxon>
        <taxon>Oryzoideae</taxon>
        <taxon>Oryzeae</taxon>
        <taxon>Oryzinae</taxon>
        <taxon>Oryza</taxon>
        <taxon>Oryza sativa</taxon>
    </lineage>
</organism>
<feature type="transmembrane region" description="Helical" evidence="2">
    <location>
        <begin position="46"/>
        <end position="66"/>
    </location>
</feature>
<keyword evidence="2" id="KW-0812">Transmembrane</keyword>
<reference evidence="4" key="1">
    <citation type="journal article" date="2005" name="Nature">
        <title>The map-based sequence of the rice genome.</title>
        <authorList>
            <consortium name="International rice genome sequencing project (IRGSP)"/>
            <person name="Matsumoto T."/>
            <person name="Wu J."/>
            <person name="Kanamori H."/>
            <person name="Katayose Y."/>
            <person name="Fujisawa M."/>
            <person name="Namiki N."/>
            <person name="Mizuno H."/>
            <person name="Yamamoto K."/>
            <person name="Antonio B.A."/>
            <person name="Baba T."/>
            <person name="Sakata K."/>
            <person name="Nagamura Y."/>
            <person name="Aoki H."/>
            <person name="Arikawa K."/>
            <person name="Arita K."/>
            <person name="Bito T."/>
            <person name="Chiden Y."/>
            <person name="Fujitsuka N."/>
            <person name="Fukunaka R."/>
            <person name="Hamada M."/>
            <person name="Harada C."/>
            <person name="Hayashi A."/>
            <person name="Hijishita S."/>
            <person name="Honda M."/>
            <person name="Hosokawa S."/>
            <person name="Ichikawa Y."/>
            <person name="Idonuma A."/>
            <person name="Iijima M."/>
            <person name="Ikeda M."/>
            <person name="Ikeno M."/>
            <person name="Ito K."/>
            <person name="Ito S."/>
            <person name="Ito T."/>
            <person name="Ito Y."/>
            <person name="Ito Y."/>
            <person name="Iwabuchi A."/>
            <person name="Kamiya K."/>
            <person name="Karasawa W."/>
            <person name="Kurita K."/>
            <person name="Katagiri S."/>
            <person name="Kikuta A."/>
            <person name="Kobayashi H."/>
            <person name="Kobayashi N."/>
            <person name="Machita K."/>
            <person name="Maehara T."/>
            <person name="Masukawa M."/>
            <person name="Mizubayashi T."/>
            <person name="Mukai Y."/>
            <person name="Nagasaki H."/>
            <person name="Nagata Y."/>
            <person name="Naito S."/>
            <person name="Nakashima M."/>
            <person name="Nakama Y."/>
            <person name="Nakamichi Y."/>
            <person name="Nakamura M."/>
            <person name="Meguro A."/>
            <person name="Negishi M."/>
            <person name="Ohta I."/>
            <person name="Ohta T."/>
            <person name="Okamoto M."/>
            <person name="Ono N."/>
            <person name="Saji S."/>
            <person name="Sakaguchi M."/>
            <person name="Sakai K."/>
            <person name="Shibata M."/>
            <person name="Shimokawa T."/>
            <person name="Song J."/>
            <person name="Takazaki Y."/>
            <person name="Terasawa K."/>
            <person name="Tsugane M."/>
            <person name="Tsuji K."/>
            <person name="Ueda S."/>
            <person name="Waki K."/>
            <person name="Yamagata H."/>
            <person name="Yamamoto M."/>
            <person name="Yamamoto S."/>
            <person name="Yamane H."/>
            <person name="Yoshiki S."/>
            <person name="Yoshihara R."/>
            <person name="Yukawa K."/>
            <person name="Zhong H."/>
            <person name="Yano M."/>
            <person name="Yuan Q."/>
            <person name="Ouyang S."/>
            <person name="Liu J."/>
            <person name="Jones K.M."/>
            <person name="Gansberger K."/>
            <person name="Moffat K."/>
            <person name="Hill J."/>
            <person name="Bera J."/>
            <person name="Fadrosh D."/>
            <person name="Jin S."/>
            <person name="Johri S."/>
            <person name="Kim M."/>
            <person name="Overton L."/>
            <person name="Reardon M."/>
            <person name="Tsitrin T."/>
            <person name="Vuong H."/>
            <person name="Weaver B."/>
            <person name="Ciecko A."/>
            <person name="Tallon L."/>
            <person name="Jackson J."/>
            <person name="Pai G."/>
            <person name="Aken S.V."/>
            <person name="Utterback T."/>
            <person name="Reidmuller S."/>
            <person name="Feldblyum T."/>
            <person name="Hsiao J."/>
            <person name="Zismann V."/>
            <person name="Iobst S."/>
            <person name="de Vazeille A.R."/>
            <person name="Buell C.R."/>
            <person name="Ying K."/>
            <person name="Li Y."/>
            <person name="Lu T."/>
            <person name="Huang Y."/>
            <person name="Zhao Q."/>
            <person name="Feng Q."/>
            <person name="Zhang L."/>
            <person name="Zhu J."/>
            <person name="Weng Q."/>
            <person name="Mu J."/>
            <person name="Lu Y."/>
            <person name="Fan D."/>
            <person name="Liu Y."/>
            <person name="Guan J."/>
            <person name="Zhang Y."/>
            <person name="Yu S."/>
            <person name="Liu X."/>
            <person name="Zhang Y."/>
            <person name="Hong G."/>
            <person name="Han B."/>
            <person name="Choisne N."/>
            <person name="Demange N."/>
            <person name="Orjeda G."/>
            <person name="Samain S."/>
            <person name="Cattolico L."/>
            <person name="Pelletier E."/>
            <person name="Couloux A."/>
            <person name="Segurens B."/>
            <person name="Wincker P."/>
            <person name="D'Hont A."/>
            <person name="Scarpelli C."/>
            <person name="Weissenbach J."/>
            <person name="Salanoubat M."/>
            <person name="Quetier F."/>
            <person name="Yu Y."/>
            <person name="Kim H.R."/>
            <person name="Rambo T."/>
            <person name="Currie J."/>
            <person name="Collura K."/>
            <person name="Luo M."/>
            <person name="Yang T."/>
            <person name="Ammiraju J.S.S."/>
            <person name="Engler F."/>
            <person name="Soderlund C."/>
            <person name="Wing R.A."/>
            <person name="Palmer L.E."/>
            <person name="de la Bastide M."/>
            <person name="Spiegel L."/>
            <person name="Nascimento L."/>
            <person name="Zutavern T."/>
            <person name="O'Shaughnessy A."/>
            <person name="Dike S."/>
            <person name="Dedhia N."/>
            <person name="Preston R."/>
            <person name="Balija V."/>
            <person name="McCombie W.R."/>
            <person name="Chow T."/>
            <person name="Chen H."/>
            <person name="Chung M."/>
            <person name="Chen C."/>
            <person name="Shaw J."/>
            <person name="Wu H."/>
            <person name="Hsiao K."/>
            <person name="Chao Y."/>
            <person name="Chu M."/>
            <person name="Cheng C."/>
            <person name="Hour A."/>
            <person name="Lee P."/>
            <person name="Lin S."/>
            <person name="Lin Y."/>
            <person name="Liou J."/>
            <person name="Liu S."/>
            <person name="Hsing Y."/>
            <person name="Raghuvanshi S."/>
            <person name="Mohanty A."/>
            <person name="Bharti A.K."/>
            <person name="Gaur A."/>
            <person name="Gupta V."/>
            <person name="Kumar D."/>
            <person name="Ravi V."/>
            <person name="Vij S."/>
            <person name="Kapur A."/>
            <person name="Khurana P."/>
            <person name="Khurana P."/>
            <person name="Khurana J.P."/>
            <person name="Tyagi A.K."/>
            <person name="Gaikwad K."/>
            <person name="Singh A."/>
            <person name="Dalal V."/>
            <person name="Srivastava S."/>
            <person name="Dixit A."/>
            <person name="Pal A.K."/>
            <person name="Ghazi I.A."/>
            <person name="Yadav M."/>
            <person name="Pandit A."/>
            <person name="Bhargava A."/>
            <person name="Sureshbabu K."/>
            <person name="Batra K."/>
            <person name="Sharma T.R."/>
            <person name="Mohapatra T."/>
            <person name="Singh N.K."/>
            <person name="Messing J."/>
            <person name="Nelson A.B."/>
            <person name="Fuks G."/>
            <person name="Kavchok S."/>
            <person name="Keizer G."/>
            <person name="Linton E."/>
            <person name="Llaca V."/>
            <person name="Song R."/>
            <person name="Tanyolac B."/>
            <person name="Young S."/>
            <person name="Ho-Il K."/>
            <person name="Hahn J.H."/>
            <person name="Sangsakoo G."/>
            <person name="Vanavichit A."/>
            <person name="de Mattos Luiz.A.T."/>
            <person name="Zimmer P.D."/>
            <person name="Malone G."/>
            <person name="Dellagostin O."/>
            <person name="de Oliveira A.C."/>
            <person name="Bevan M."/>
            <person name="Bancroft I."/>
            <person name="Minx P."/>
            <person name="Cordum H."/>
            <person name="Wilson R."/>
            <person name="Cheng Z."/>
            <person name="Jin W."/>
            <person name="Jiang J."/>
            <person name="Leong S.A."/>
            <person name="Iwama H."/>
            <person name="Gojobori T."/>
            <person name="Itoh T."/>
            <person name="Niimura Y."/>
            <person name="Fujii Y."/>
            <person name="Habara T."/>
            <person name="Sakai H."/>
            <person name="Sato Y."/>
            <person name="Wilson G."/>
            <person name="Kumar K."/>
            <person name="McCouch S."/>
            <person name="Juretic N."/>
            <person name="Hoen D."/>
            <person name="Wright S."/>
            <person name="Bruskiewich R."/>
            <person name="Bureau T."/>
            <person name="Miyao A."/>
            <person name="Hirochika H."/>
            <person name="Nishikawa T."/>
            <person name="Kadowaki K."/>
            <person name="Sugiura M."/>
            <person name="Burr B."/>
            <person name="Sasaki T."/>
        </authorList>
    </citation>
    <scope>NUCLEOTIDE SEQUENCE [LARGE SCALE GENOMIC DNA]</scope>
    <source>
        <strain evidence="4">cv. Nipponbare</strain>
    </source>
</reference>
<protein>
    <submittedName>
        <fullName evidence="3">Os01g0262401 protein</fullName>
    </submittedName>
</protein>
<evidence type="ECO:0000313" key="4">
    <source>
        <dbReference type="Proteomes" id="UP000059680"/>
    </source>
</evidence>
<keyword evidence="2" id="KW-1133">Transmembrane helix</keyword>
<keyword evidence="2" id="KW-0472">Membrane</keyword>
<feature type="region of interest" description="Disordered" evidence="1">
    <location>
        <begin position="127"/>
        <end position="151"/>
    </location>
</feature>
<evidence type="ECO:0000313" key="3">
    <source>
        <dbReference type="EMBL" id="BAS71433.1"/>
    </source>
</evidence>
<proteinExistence type="predicted"/>
<evidence type="ECO:0000256" key="1">
    <source>
        <dbReference type="SAM" id="MobiDB-lite"/>
    </source>
</evidence>
<feature type="transmembrane region" description="Helical" evidence="2">
    <location>
        <begin position="17"/>
        <end position="40"/>
    </location>
</feature>
<dbReference type="EMBL" id="AP014957">
    <property type="protein sequence ID" value="BAS71433.1"/>
    <property type="molecule type" value="Genomic_DNA"/>
</dbReference>
<dbReference type="InParanoid" id="A0A0N7KCQ0"/>
<dbReference type="Gramene" id="Os01t0262401-00">
    <property type="protein sequence ID" value="Os01t0262401-00"/>
    <property type="gene ID" value="Os01g0262401"/>
</dbReference>
<accession>A0A0N7KCQ0</accession>
<sequence length="177" mass="18455">MAWTCGGGHIKLPPPPLLLFALVGGQISPPLFLCCAFLSAGDTLPLPLPAALLPLLLPTLVTPLPYPSARRPLPRQWLRLQAADLASARGASGGSTSGKAWGGAVKPQEVEIGRVLRAADSVAARVAGGGSGVSSGHGRRRRSSHGRRYRRQTSGRWVKALEVELGRGLYAADLASA</sequence>
<dbReference type="Proteomes" id="UP000059680">
    <property type="component" value="Chromosome 1"/>
</dbReference>
<reference evidence="3 4" key="3">
    <citation type="journal article" date="2013" name="Rice">
        <title>Improvement of the Oryza sativa Nipponbare reference genome using next generation sequence and optical map data.</title>
        <authorList>
            <person name="Kawahara Y."/>
            <person name="de la Bastide M."/>
            <person name="Hamilton J.P."/>
            <person name="Kanamori H."/>
            <person name="McCombie W.R."/>
            <person name="Ouyang S."/>
            <person name="Schwartz D.C."/>
            <person name="Tanaka T."/>
            <person name="Wu J."/>
            <person name="Zhou S."/>
            <person name="Childs K.L."/>
            <person name="Davidson R.M."/>
            <person name="Lin H."/>
            <person name="Quesada-Ocampo L."/>
            <person name="Vaillancourt B."/>
            <person name="Sakai H."/>
            <person name="Lee S.S."/>
            <person name="Kim J."/>
            <person name="Numa H."/>
            <person name="Itoh T."/>
            <person name="Buell C.R."/>
            <person name="Matsumoto T."/>
        </authorList>
    </citation>
    <scope>NUCLEOTIDE SEQUENCE [LARGE SCALE GENOMIC DNA]</scope>
    <source>
        <strain evidence="4">cv. Nipponbare</strain>
    </source>
</reference>
<feature type="compositionally biased region" description="Basic residues" evidence="1">
    <location>
        <begin position="137"/>
        <end position="151"/>
    </location>
</feature>
<gene>
    <name evidence="3" type="ordered locus">Os01g0262401</name>
    <name evidence="3" type="ORF">OSNPB_010262401</name>
</gene>